<proteinExistence type="predicted"/>
<reference evidence="1 2" key="1">
    <citation type="journal article" date="2011" name="Genome Biol.">
        <title>Comparative genome sequence analysis underscores mycoparasitism as the ancestral life style of Trichoderma.</title>
        <authorList>
            <person name="Kubicek C.P."/>
            <person name="Herrera-Estrella A."/>
            <person name="Seidl-Seiboth V."/>
            <person name="Martinez D.A."/>
            <person name="Druzhinina I.S."/>
            <person name="Thon M."/>
            <person name="Zeilinger S."/>
            <person name="Casas-Flores S."/>
            <person name="Horwitz B.A."/>
            <person name="Mukherjee P.K."/>
            <person name="Mukherjee M."/>
            <person name="Kredics L."/>
            <person name="Alcaraz L.D."/>
            <person name="Aerts A."/>
            <person name="Antal Z."/>
            <person name="Atanasova L."/>
            <person name="Cervantes-Badillo M.G."/>
            <person name="Challacombe J."/>
            <person name="Chertkov O."/>
            <person name="McCluskey K."/>
            <person name="Coulpier F."/>
            <person name="Deshpande N."/>
            <person name="von Doehren H."/>
            <person name="Ebbole D.J."/>
            <person name="Esquivel-Naranjo E.U."/>
            <person name="Fekete E."/>
            <person name="Flipphi M."/>
            <person name="Glaser F."/>
            <person name="Gomez-Rodriguez E.Y."/>
            <person name="Gruber S."/>
            <person name="Han C."/>
            <person name="Henrissat B."/>
            <person name="Hermosa R."/>
            <person name="Hernandez-Onate M."/>
            <person name="Karaffa L."/>
            <person name="Kosti I."/>
            <person name="Le Crom S."/>
            <person name="Lindquist E."/>
            <person name="Lucas S."/>
            <person name="Luebeck M."/>
            <person name="Luebeck P.S."/>
            <person name="Margeot A."/>
            <person name="Metz B."/>
            <person name="Misra M."/>
            <person name="Nevalainen H."/>
            <person name="Omann M."/>
            <person name="Packer N."/>
            <person name="Perrone G."/>
            <person name="Uresti-Rivera E.E."/>
            <person name="Salamov A."/>
            <person name="Schmoll M."/>
            <person name="Seiboth B."/>
            <person name="Shapiro H."/>
            <person name="Sukno S."/>
            <person name="Tamayo-Ramos J.A."/>
            <person name="Tisch D."/>
            <person name="Wiest A."/>
            <person name="Wilkinson H.H."/>
            <person name="Zhang M."/>
            <person name="Coutinho P.M."/>
            <person name="Kenerley C.M."/>
            <person name="Monte E."/>
            <person name="Baker S.E."/>
            <person name="Grigoriev I.V."/>
        </authorList>
    </citation>
    <scope>NUCLEOTIDE SEQUENCE [LARGE SCALE GENOMIC DNA]</scope>
    <source>
        <strain evidence="2">ATCC 20476 / IMI 206040</strain>
    </source>
</reference>
<gene>
    <name evidence="1" type="ORF">TRIATDRAFT_302723</name>
</gene>
<name>G9P9M7_HYPAI</name>
<comment type="caution">
    <text evidence="1">The sequence shown here is derived from an EMBL/GenBank/DDBJ whole genome shotgun (WGS) entry which is preliminary data.</text>
</comment>
<evidence type="ECO:0000313" key="1">
    <source>
        <dbReference type="EMBL" id="EHK40349.1"/>
    </source>
</evidence>
<protein>
    <submittedName>
        <fullName evidence="1">Uncharacterized protein</fullName>
    </submittedName>
</protein>
<dbReference type="Proteomes" id="UP000005426">
    <property type="component" value="Unassembled WGS sequence"/>
</dbReference>
<dbReference type="EMBL" id="ABDG02000028">
    <property type="protein sequence ID" value="EHK40349.1"/>
    <property type="molecule type" value="Genomic_DNA"/>
</dbReference>
<dbReference type="AlphaFoldDB" id="G9P9M7"/>
<sequence length="213" mass="24468">LLYFFFGKERKGSLGRQGRPTASTKRPSSSATYLLSRRPFQIHTCTYYYRLSLRYHPPGPRRVRGTLPASAVCWYYFVPIFLYTCSGLRGLTRWVHCAILDAVRWRPSLATRPAIRPATPPTCPLARKAAWRRALRIWTPLSCCFRPCHVRLLRGALGPLRPSQERAWQASRAQIRSLPLSKDGRTYKDGFLHRLAATTTPRRQQISRLLASL</sequence>
<accession>G9P9M7</accession>
<keyword evidence="2" id="KW-1185">Reference proteome</keyword>
<dbReference type="HOGENOM" id="CLU_1297114_0_0_1"/>
<feature type="non-terminal residue" evidence="1">
    <location>
        <position position="1"/>
    </location>
</feature>
<evidence type="ECO:0000313" key="2">
    <source>
        <dbReference type="Proteomes" id="UP000005426"/>
    </source>
</evidence>
<organism evidence="1 2">
    <name type="scientific">Hypocrea atroviridis (strain ATCC 20476 / IMI 206040)</name>
    <name type="common">Trichoderma atroviride</name>
    <dbReference type="NCBI Taxonomy" id="452589"/>
    <lineage>
        <taxon>Eukaryota</taxon>
        <taxon>Fungi</taxon>
        <taxon>Dikarya</taxon>
        <taxon>Ascomycota</taxon>
        <taxon>Pezizomycotina</taxon>
        <taxon>Sordariomycetes</taxon>
        <taxon>Hypocreomycetidae</taxon>
        <taxon>Hypocreales</taxon>
        <taxon>Hypocreaceae</taxon>
        <taxon>Trichoderma</taxon>
    </lineage>
</organism>